<dbReference type="EMBL" id="JAVDPF010000043">
    <property type="protein sequence ID" value="KAL1867599.1"/>
    <property type="molecule type" value="Genomic_DNA"/>
</dbReference>
<comment type="caution">
    <text evidence="3">The sequence shown here is derived from an EMBL/GenBank/DDBJ whole genome shotgun (WGS) entry which is preliminary data.</text>
</comment>
<gene>
    <name evidence="3" type="primary">CPA2_1</name>
    <name evidence="3" type="ORF">Plec18167_008599</name>
</gene>
<keyword evidence="3" id="KW-0436">Ligase</keyword>
<evidence type="ECO:0000256" key="1">
    <source>
        <dbReference type="SAM" id="Coils"/>
    </source>
</evidence>
<dbReference type="GO" id="GO:0004088">
    <property type="term" value="F:carbamoyl-phosphate synthase (glutamine-hydrolyzing) activity"/>
    <property type="evidence" value="ECO:0007669"/>
    <property type="project" value="UniProtKB-EC"/>
</dbReference>
<name>A0ABR3WVU5_9EURO</name>
<feature type="region of interest" description="Disordered" evidence="2">
    <location>
        <begin position="320"/>
        <end position="339"/>
    </location>
</feature>
<feature type="coiled-coil region" evidence="1">
    <location>
        <begin position="211"/>
        <end position="238"/>
    </location>
</feature>
<dbReference type="Proteomes" id="UP001583193">
    <property type="component" value="Unassembled WGS sequence"/>
</dbReference>
<sequence length="543" mass="60408">MADHPDTSISIPPFAKPLAPYLKSRQEAFRIRQILTLHLQSQIKFAEDGSNGGNQQSQPHLSLCNPQSVVSVDRVPADFSGLRKEYLEALRENVAARREYNALAEDVTSRKLMRQTNVAADAPPSNEPSTELQTYLALLRDRQRLQKLRVFEDHLARLDAPDTSDLDRLYKSGQSSLGTHQLDGQMESGTSDSSAMREGLGQLVYKLEKAVLRAKSQLDREKKLLEELQATRESLEERSASPGVKVAALQRIRDELVQWVEAKLVASGGEGNDYLPQFSQDEVDDMSRAIEERKGQIKEQYASYVEARRALLDSISVASQPLASPPAKSPLKSTPEGRPTGEVLDMEVLDLLPYASEVLLPLSKTQKSLALQKTYLSGVLAKEKSTARRMLDRLSDESHLLPEYPLLARQPRYKQAVAAISSRSTGESSEQGKPDEILSRAQAWAFASDAARTHERAYVEEKTDVGKEMAESAEQTLKEVYEIINQDYEEEHEAGASQDEGDIWASEVRPTRTRARQGRTEKRTTGRGPWSGLNGRVGVVGDV</sequence>
<keyword evidence="1" id="KW-0175">Coiled coil</keyword>
<feature type="region of interest" description="Disordered" evidence="2">
    <location>
        <begin position="174"/>
        <end position="194"/>
    </location>
</feature>
<evidence type="ECO:0000256" key="2">
    <source>
        <dbReference type="SAM" id="MobiDB-lite"/>
    </source>
</evidence>
<dbReference type="EC" id="6.3.5.5" evidence="3"/>
<feature type="region of interest" description="Disordered" evidence="2">
    <location>
        <begin position="490"/>
        <end position="534"/>
    </location>
</feature>
<organism evidence="3 4">
    <name type="scientific">Paecilomyces lecythidis</name>
    <dbReference type="NCBI Taxonomy" id="3004212"/>
    <lineage>
        <taxon>Eukaryota</taxon>
        <taxon>Fungi</taxon>
        <taxon>Dikarya</taxon>
        <taxon>Ascomycota</taxon>
        <taxon>Pezizomycotina</taxon>
        <taxon>Eurotiomycetes</taxon>
        <taxon>Eurotiomycetidae</taxon>
        <taxon>Eurotiales</taxon>
        <taxon>Thermoascaceae</taxon>
        <taxon>Paecilomyces</taxon>
    </lineage>
</organism>
<proteinExistence type="predicted"/>
<keyword evidence="4" id="KW-1185">Reference proteome</keyword>
<accession>A0ABR3WVU5</accession>
<evidence type="ECO:0000313" key="4">
    <source>
        <dbReference type="Proteomes" id="UP001583193"/>
    </source>
</evidence>
<reference evidence="3 4" key="1">
    <citation type="journal article" date="2024" name="IMA Fungus">
        <title>IMA Genome - F19 : A genome assembly and annotation guide to empower mycologists, including annotated draft genome sequences of Ceratocystis pirilliformis, Diaporthe australafricana, Fusarium ophioides, Paecilomyces lecythidis, and Sporothrix stenoceras.</title>
        <authorList>
            <person name="Aylward J."/>
            <person name="Wilson A.M."/>
            <person name="Visagie C.M."/>
            <person name="Spraker J."/>
            <person name="Barnes I."/>
            <person name="Buitendag C."/>
            <person name="Ceriani C."/>
            <person name="Del Mar Angel L."/>
            <person name="du Plessis D."/>
            <person name="Fuchs T."/>
            <person name="Gasser K."/>
            <person name="Kramer D."/>
            <person name="Li W."/>
            <person name="Munsamy K."/>
            <person name="Piso A."/>
            <person name="Price J.L."/>
            <person name="Sonnekus B."/>
            <person name="Thomas C."/>
            <person name="van der Nest A."/>
            <person name="van Dijk A."/>
            <person name="van Heerden A."/>
            <person name="van Vuuren N."/>
            <person name="Yilmaz N."/>
            <person name="Duong T.A."/>
            <person name="van der Merwe N.A."/>
            <person name="Wingfield M.J."/>
            <person name="Wingfield B.D."/>
        </authorList>
    </citation>
    <scope>NUCLEOTIDE SEQUENCE [LARGE SCALE GENOMIC DNA]</scope>
    <source>
        <strain evidence="3 4">CMW 18167</strain>
    </source>
</reference>
<protein>
    <submittedName>
        <fullName evidence="3">Carbamoyl-phosphate synthase (Glutamine-hydrolyzing) cpa2</fullName>
        <ecNumber evidence="3">6.3.5.5</ecNumber>
    </submittedName>
</protein>
<evidence type="ECO:0000313" key="3">
    <source>
        <dbReference type="EMBL" id="KAL1867599.1"/>
    </source>
</evidence>